<feature type="repeat" description="TPR" evidence="3">
    <location>
        <begin position="134"/>
        <end position="167"/>
    </location>
</feature>
<evidence type="ECO:0000313" key="4">
    <source>
        <dbReference type="EMBL" id="MBB5015483.1"/>
    </source>
</evidence>
<dbReference type="SUPFAM" id="SSF48452">
    <property type="entry name" value="TPR-like"/>
    <property type="match status" value="2"/>
</dbReference>
<proteinExistence type="predicted"/>
<gene>
    <name evidence="4" type="ORF">HNQ58_001387</name>
</gene>
<dbReference type="Pfam" id="PF13432">
    <property type="entry name" value="TPR_16"/>
    <property type="match status" value="3"/>
</dbReference>
<dbReference type="InterPro" id="IPR019734">
    <property type="entry name" value="TPR_rpt"/>
</dbReference>
<feature type="repeat" description="TPR" evidence="3">
    <location>
        <begin position="168"/>
        <end position="201"/>
    </location>
</feature>
<sequence>MQDTVIEALRRGDHAAAADAARRLAEAEPDNAEAHHLLGLALRGLGELEAAQACLDRAVALAPDNAVFHVSRALGALREARLDAAQAALGEAIRLDPNQLAAYVTLAHLALARHDLDEAERQLGLALRVNPDHPHALVVQGNLALARGNQDDALRCISRAAQFAPDDPMVLSALGLAYLAKGHFAFAEQALRRGLEKQPGARRLRWALIECLRRQRRPQDALAELRVLNEADPADPAAAMFRADLALALGQRDEAVAVWRELLRRAPDPAGLLEPVLRGLVDIGLPEQAVDAVEELLARDPGRDAVWAARLQLAGGSREAYQAQLERWLQACPDSLSAREHQALFHEAIGELSRAVELADALLAQAPERDVAQQIKLRAELHEAPAAALARADTLLGRAADPLLRRMLMGWRGLALDRLGRYDEAAACWAGMDPLPQQGVQPPPGVADTIENPPAPAEAALPPPRLLWGAPGSAPERVAALLGSSPDCRLLGDRFGPPQRPDGLWPFRQDNTMVTAAGWRRLLETGGVDPDRAIDWLPHWDARTVAAMPEARLIACIRDPRDMLLNWCVYGCVHRFAFPTALHAADWLAHALAPLAQWIERAPAQVQVVRGERLDAAPEAVAAELAEALGLAARPDPQAMTAVVTGLGGHATAFPAGHWRHYAQALAEPFARLEAIAARLGY</sequence>
<dbReference type="Proteomes" id="UP000519004">
    <property type="component" value="Unassembled WGS sequence"/>
</dbReference>
<feature type="repeat" description="TPR" evidence="3">
    <location>
        <begin position="32"/>
        <end position="65"/>
    </location>
</feature>
<keyword evidence="1" id="KW-0677">Repeat</keyword>
<evidence type="ECO:0000313" key="5">
    <source>
        <dbReference type="Proteomes" id="UP000519004"/>
    </source>
</evidence>
<organism evidence="4 5">
    <name type="scientific">Rehaibacterium terrae</name>
    <dbReference type="NCBI Taxonomy" id="1341696"/>
    <lineage>
        <taxon>Bacteria</taxon>
        <taxon>Pseudomonadati</taxon>
        <taxon>Pseudomonadota</taxon>
        <taxon>Gammaproteobacteria</taxon>
        <taxon>Lysobacterales</taxon>
        <taxon>Lysobacteraceae</taxon>
        <taxon>Rehaibacterium</taxon>
    </lineage>
</organism>
<dbReference type="SUPFAM" id="SSF52540">
    <property type="entry name" value="P-loop containing nucleoside triphosphate hydrolases"/>
    <property type="match status" value="1"/>
</dbReference>
<dbReference type="Gene3D" id="1.25.40.10">
    <property type="entry name" value="Tetratricopeptide repeat domain"/>
    <property type="match status" value="4"/>
</dbReference>
<protein>
    <submittedName>
        <fullName evidence="4">Tetratricopeptide (TPR) repeat protein</fullName>
    </submittedName>
</protein>
<dbReference type="InterPro" id="IPR011990">
    <property type="entry name" value="TPR-like_helical_dom_sf"/>
</dbReference>
<dbReference type="PANTHER" id="PTHR44943">
    <property type="entry name" value="CELLULOSE SYNTHASE OPERON PROTEIN C"/>
    <property type="match status" value="1"/>
</dbReference>
<evidence type="ECO:0000256" key="2">
    <source>
        <dbReference type="ARBA" id="ARBA00022803"/>
    </source>
</evidence>
<comment type="caution">
    <text evidence="4">The sequence shown here is derived from an EMBL/GenBank/DDBJ whole genome shotgun (WGS) entry which is preliminary data.</text>
</comment>
<dbReference type="SMART" id="SM00028">
    <property type="entry name" value="TPR"/>
    <property type="match status" value="7"/>
</dbReference>
<dbReference type="EMBL" id="JACHHX010000008">
    <property type="protein sequence ID" value="MBB5015483.1"/>
    <property type="molecule type" value="Genomic_DNA"/>
</dbReference>
<keyword evidence="2 3" id="KW-0802">TPR repeat</keyword>
<name>A0A7W8DE07_9GAMM</name>
<dbReference type="InterPro" id="IPR027417">
    <property type="entry name" value="P-loop_NTPase"/>
</dbReference>
<dbReference type="Gene3D" id="3.40.50.300">
    <property type="entry name" value="P-loop containing nucleotide triphosphate hydrolases"/>
    <property type="match status" value="1"/>
</dbReference>
<feature type="repeat" description="TPR" evidence="3">
    <location>
        <begin position="100"/>
        <end position="133"/>
    </location>
</feature>
<dbReference type="PANTHER" id="PTHR44943:SF8">
    <property type="entry name" value="TPR REPEAT-CONTAINING PROTEIN MJ0263"/>
    <property type="match status" value="1"/>
</dbReference>
<dbReference type="InterPro" id="IPR051685">
    <property type="entry name" value="Ycf3/AcsC/BcsC/TPR_MFPF"/>
</dbReference>
<dbReference type="PROSITE" id="PS50005">
    <property type="entry name" value="TPR"/>
    <property type="match status" value="4"/>
</dbReference>
<evidence type="ECO:0000256" key="1">
    <source>
        <dbReference type="ARBA" id="ARBA00022737"/>
    </source>
</evidence>
<reference evidence="4 5" key="1">
    <citation type="submission" date="2020-08" db="EMBL/GenBank/DDBJ databases">
        <title>Genomic Encyclopedia of Type Strains, Phase IV (KMG-IV): sequencing the most valuable type-strain genomes for metagenomic binning, comparative biology and taxonomic classification.</title>
        <authorList>
            <person name="Goeker M."/>
        </authorList>
    </citation>
    <scope>NUCLEOTIDE SEQUENCE [LARGE SCALE GENOMIC DNA]</scope>
    <source>
        <strain evidence="4 5">DSM 25897</strain>
    </source>
</reference>
<evidence type="ECO:0000256" key="3">
    <source>
        <dbReference type="PROSITE-ProRule" id="PRU00339"/>
    </source>
</evidence>
<dbReference type="AlphaFoldDB" id="A0A7W8DE07"/>
<dbReference type="RefSeq" id="WP_183948171.1">
    <property type="nucleotide sequence ID" value="NZ_JACHHX010000008.1"/>
</dbReference>
<keyword evidence="5" id="KW-1185">Reference proteome</keyword>
<accession>A0A7W8DE07</accession>